<gene>
    <name evidence="5" type="ORF">SAMN05428963_11560</name>
</gene>
<dbReference type="Pfam" id="PF09278">
    <property type="entry name" value="MerR-DNA-bind"/>
    <property type="match status" value="1"/>
</dbReference>
<reference evidence="6" key="1">
    <citation type="submission" date="2017-02" db="EMBL/GenBank/DDBJ databases">
        <authorList>
            <person name="Varghese N."/>
            <person name="Submissions S."/>
        </authorList>
    </citation>
    <scope>NUCLEOTIDE SEQUENCE [LARGE SCALE GENOMIC DNA]</scope>
    <source>
        <strain evidence="6">USBA 369</strain>
    </source>
</reference>
<dbReference type="PANTHER" id="PTHR30204">
    <property type="entry name" value="REDOX-CYCLING DRUG-SENSING TRANSCRIPTIONAL ACTIVATOR SOXR"/>
    <property type="match status" value="1"/>
</dbReference>
<evidence type="ECO:0000256" key="2">
    <source>
        <dbReference type="ARBA" id="ARBA00023125"/>
    </source>
</evidence>
<dbReference type="GO" id="GO:0003700">
    <property type="term" value="F:DNA-binding transcription factor activity"/>
    <property type="evidence" value="ECO:0007669"/>
    <property type="project" value="InterPro"/>
</dbReference>
<keyword evidence="6" id="KW-1185">Reference proteome</keyword>
<dbReference type="PROSITE" id="PS00552">
    <property type="entry name" value="HTH_MERR_1"/>
    <property type="match status" value="1"/>
</dbReference>
<keyword evidence="1" id="KW-0805">Transcription regulation</keyword>
<dbReference type="Proteomes" id="UP000190135">
    <property type="component" value="Unassembled WGS sequence"/>
</dbReference>
<proteinExistence type="predicted"/>
<dbReference type="SUPFAM" id="SSF46955">
    <property type="entry name" value="Putative DNA-binding domain"/>
    <property type="match status" value="1"/>
</dbReference>
<dbReference type="PRINTS" id="PR00040">
    <property type="entry name" value="HTHMERR"/>
</dbReference>
<dbReference type="AlphaFoldDB" id="A0A1T4SX47"/>
<feature type="domain" description="HTH merR-type" evidence="4">
    <location>
        <begin position="1"/>
        <end position="74"/>
    </location>
</feature>
<dbReference type="CDD" id="cd04785">
    <property type="entry name" value="HTH_CadR-PbrR-like"/>
    <property type="match status" value="1"/>
</dbReference>
<evidence type="ECO:0000256" key="1">
    <source>
        <dbReference type="ARBA" id="ARBA00023015"/>
    </source>
</evidence>
<dbReference type="EMBL" id="FUXL01000015">
    <property type="protein sequence ID" value="SKA32834.1"/>
    <property type="molecule type" value="Genomic_DNA"/>
</dbReference>
<organism evidence="5 6">
    <name type="scientific">Consotaella salsifontis</name>
    <dbReference type="NCBI Taxonomy" id="1365950"/>
    <lineage>
        <taxon>Bacteria</taxon>
        <taxon>Pseudomonadati</taxon>
        <taxon>Pseudomonadota</taxon>
        <taxon>Alphaproteobacteria</taxon>
        <taxon>Hyphomicrobiales</taxon>
        <taxon>Aurantimonadaceae</taxon>
        <taxon>Consotaella</taxon>
    </lineage>
</organism>
<dbReference type="PANTHER" id="PTHR30204:SF94">
    <property type="entry name" value="HEAVY METAL-DEPENDENT TRANSCRIPTIONAL REGULATOR HI_0293-RELATED"/>
    <property type="match status" value="1"/>
</dbReference>
<dbReference type="Pfam" id="PF00376">
    <property type="entry name" value="MerR"/>
    <property type="match status" value="1"/>
</dbReference>
<dbReference type="PROSITE" id="PS50937">
    <property type="entry name" value="HTH_MERR_2"/>
    <property type="match status" value="1"/>
</dbReference>
<dbReference type="InterPro" id="IPR009061">
    <property type="entry name" value="DNA-bd_dom_put_sf"/>
</dbReference>
<evidence type="ECO:0000259" key="4">
    <source>
        <dbReference type="PROSITE" id="PS50937"/>
    </source>
</evidence>
<dbReference type="GO" id="GO:0003677">
    <property type="term" value="F:DNA binding"/>
    <property type="evidence" value="ECO:0007669"/>
    <property type="project" value="UniProtKB-KW"/>
</dbReference>
<dbReference type="InterPro" id="IPR015358">
    <property type="entry name" value="Tscrpt_reg_MerR_DNA-bd"/>
</dbReference>
<keyword evidence="2 5" id="KW-0238">DNA-binding</keyword>
<accession>A0A1T4SX47</accession>
<dbReference type="InterPro" id="IPR000551">
    <property type="entry name" value="MerR-type_HTH_dom"/>
</dbReference>
<evidence type="ECO:0000313" key="5">
    <source>
        <dbReference type="EMBL" id="SKA32834.1"/>
    </source>
</evidence>
<dbReference type="InterPro" id="IPR047057">
    <property type="entry name" value="MerR_fam"/>
</dbReference>
<keyword evidence="3" id="KW-0804">Transcription</keyword>
<dbReference type="Gene3D" id="1.10.1660.10">
    <property type="match status" value="1"/>
</dbReference>
<evidence type="ECO:0000313" key="6">
    <source>
        <dbReference type="Proteomes" id="UP000190135"/>
    </source>
</evidence>
<sequence>MMGHGVSIGEASKASGIKVPTIRYYEQIGLMPETARTEGNRRLYDEADLQRLRFIRHSRELGFEVEAIRQLLELSDHPSRSCADADAIARTHLADIDHKIARLTALREEVVRMTDCPRDTVAHCRVIEVLGDHGECLHERH</sequence>
<evidence type="ECO:0000256" key="3">
    <source>
        <dbReference type="ARBA" id="ARBA00023163"/>
    </source>
</evidence>
<dbReference type="STRING" id="1365950.SAMN05428963_11560"/>
<name>A0A1T4SX47_9HYPH</name>
<dbReference type="SMART" id="SM00422">
    <property type="entry name" value="HTH_MERR"/>
    <property type="match status" value="1"/>
</dbReference>
<protein>
    <submittedName>
        <fullName evidence="5">DNA-binding transcriptional regulator, MerR family</fullName>
    </submittedName>
</protein>